<feature type="transmembrane region" description="Helical" evidence="4">
    <location>
        <begin position="638"/>
        <end position="655"/>
    </location>
</feature>
<dbReference type="InterPro" id="IPR000792">
    <property type="entry name" value="Tscrpt_reg_LuxR_C"/>
</dbReference>
<evidence type="ECO:0000256" key="2">
    <source>
        <dbReference type="ARBA" id="ARBA00023125"/>
    </source>
</evidence>
<feature type="transmembrane region" description="Helical" evidence="4">
    <location>
        <begin position="190"/>
        <end position="208"/>
    </location>
</feature>
<keyword evidence="4" id="KW-0472">Membrane</keyword>
<feature type="transmembrane region" description="Helical" evidence="4">
    <location>
        <begin position="84"/>
        <end position="112"/>
    </location>
</feature>
<feature type="transmembrane region" description="Helical" evidence="4">
    <location>
        <begin position="710"/>
        <end position="731"/>
    </location>
</feature>
<gene>
    <name evidence="6" type="ORF">C811_01101</name>
</gene>
<feature type="transmembrane region" description="Helical" evidence="4">
    <location>
        <begin position="573"/>
        <end position="593"/>
    </location>
</feature>
<keyword evidence="4" id="KW-1133">Transmembrane helix</keyword>
<dbReference type="GO" id="GO:0003677">
    <property type="term" value="F:DNA binding"/>
    <property type="evidence" value="ECO:0007669"/>
    <property type="project" value="UniProtKB-KW"/>
</dbReference>
<feature type="transmembrane region" description="Helical" evidence="4">
    <location>
        <begin position="510"/>
        <end position="530"/>
    </location>
</feature>
<feature type="transmembrane region" description="Helical" evidence="4">
    <location>
        <begin position="324"/>
        <end position="347"/>
    </location>
</feature>
<dbReference type="EMBL" id="ASSY01000008">
    <property type="protein sequence ID" value="EOS50687.1"/>
    <property type="molecule type" value="Genomic_DNA"/>
</dbReference>
<feature type="transmembrane region" description="Helical" evidence="4">
    <location>
        <begin position="244"/>
        <end position="264"/>
    </location>
</feature>
<dbReference type="CDD" id="cd06170">
    <property type="entry name" value="LuxR_C_like"/>
    <property type="match status" value="1"/>
</dbReference>
<feature type="transmembrane region" description="Helical" evidence="4">
    <location>
        <begin position="751"/>
        <end position="770"/>
    </location>
</feature>
<comment type="caution">
    <text evidence="6">The sequence shown here is derived from an EMBL/GenBank/DDBJ whole genome shotgun (WGS) entry which is preliminary data.</text>
</comment>
<keyword evidence="1" id="KW-0805">Transcription regulation</keyword>
<sequence length="870" mass="93167">MKRGSTARAAVIGTAWIIWFVALTATPFFLAEPYRGPVLTGFYAWVAFGLLIGCLFGAVWNSAAMSVLRNRAEGILSTCCWARIAMAVLFASGWLLAVALSVAELVGLFVVLEGDPEVIYAAMPLHSHEGTACPFVFPISLIFDTPWRVCVEECGKMGLLVAAFLCAFAPCWVGVREFGASCQAAKDDSARVVSMYPTAIALSCVAGFSKEPLEFFVFHQEAWLPSVPRAFSGEVFWFQLGPSAAAALSGIIALLLAVTWCLYFPRNGRERRDALVSEKTKRFSLFPQWDKGCRVLAAYAFGIIVWNFFSRSVLVYEKMPFCGWLFLSVLCVVASVGLVVVGVWGGFGRQPHEAKELSGDEFVKEAANKSSFAELATEIELAEIYDEGRVKALTDREQQALALMLAGATSAQSADVMGIGSSTVRAYLQRAYRKLDLANGEEASSVYRSCRETRFLAKAQSHKDTSSSVSRPLDSSRAASVITGILGSVVIAYVLIPTQVSSNAAMGSEAPLLFGLGAGFMLFGLVEWSGIKLASRGKAERILHMSAVALWCTLVFLKVALGGGVTRAAAEGLMFLVALCGSFLLSIVVKGIIDVKSSGDGSGCYLLAGSLAVTVWLMMAALFVGFFIQMAWTDLGRPVAASLLVAAWLVFATLLTVGRLLGIGSFSAGGLLVVGAVATMMGGGSYVMPALALVALGRVVLSAPLLPSRFGLITAALGIGVAFGRIVTNFINDLMEYSSWVFDYLDPSDVFFPMIGFAAAMVLLVVIAYGQAKLYREVKSEYELWGISKFFDASELTRAEAYLVAKGFSSTEVSVGLGILRGWSTTKISAESYSSVGAINNARLALYRRLGVNSKAQFADAVKKVLDSSN</sequence>
<dbReference type="PANTHER" id="PTHR44688">
    <property type="entry name" value="DNA-BINDING TRANSCRIPTIONAL ACTIVATOR DEVR_DOSR"/>
    <property type="match status" value="1"/>
</dbReference>
<dbReference type="HOGENOM" id="CLU_329764_0_0_11"/>
<dbReference type="AlphaFoldDB" id="R9L4K6"/>
<feature type="transmembrane region" description="Helical" evidence="4">
    <location>
        <begin position="157"/>
        <end position="178"/>
    </location>
</feature>
<evidence type="ECO:0000313" key="7">
    <source>
        <dbReference type="Proteomes" id="UP000014204"/>
    </source>
</evidence>
<dbReference type="Gene3D" id="1.10.10.10">
    <property type="entry name" value="Winged helix-like DNA-binding domain superfamily/Winged helix DNA-binding domain"/>
    <property type="match status" value="1"/>
</dbReference>
<dbReference type="SUPFAM" id="SSF46894">
    <property type="entry name" value="C-terminal effector domain of the bipartite response regulators"/>
    <property type="match status" value="2"/>
</dbReference>
<dbReference type="InterPro" id="IPR036388">
    <property type="entry name" value="WH-like_DNA-bd_sf"/>
</dbReference>
<dbReference type="PANTHER" id="PTHR44688:SF16">
    <property type="entry name" value="DNA-BINDING TRANSCRIPTIONAL ACTIVATOR DEVR_DOSR"/>
    <property type="match status" value="1"/>
</dbReference>
<evidence type="ECO:0000256" key="3">
    <source>
        <dbReference type="ARBA" id="ARBA00023163"/>
    </source>
</evidence>
<accession>R9L4K6</accession>
<dbReference type="InterPro" id="IPR016032">
    <property type="entry name" value="Sig_transdc_resp-reg_C-effctor"/>
</dbReference>
<feature type="transmembrane region" description="Helical" evidence="4">
    <location>
        <begin position="7"/>
        <end position="30"/>
    </location>
</feature>
<proteinExistence type="predicted"/>
<name>R9L4K6_9ACTN</name>
<keyword evidence="2" id="KW-0238">DNA-binding</keyword>
<evidence type="ECO:0000256" key="1">
    <source>
        <dbReference type="ARBA" id="ARBA00023015"/>
    </source>
</evidence>
<protein>
    <recommendedName>
        <fullName evidence="5">HTH luxR-type domain-containing protein</fullName>
    </recommendedName>
</protein>
<feature type="transmembrane region" description="Helical" evidence="4">
    <location>
        <begin position="478"/>
        <end position="498"/>
    </location>
</feature>
<dbReference type="PRINTS" id="PR00038">
    <property type="entry name" value="HTHLUXR"/>
</dbReference>
<dbReference type="SMART" id="SM00421">
    <property type="entry name" value="HTH_LUXR"/>
    <property type="match status" value="2"/>
</dbReference>
<dbReference type="GO" id="GO:0006355">
    <property type="term" value="P:regulation of DNA-templated transcription"/>
    <property type="evidence" value="ECO:0007669"/>
    <property type="project" value="InterPro"/>
</dbReference>
<reference evidence="6 7" key="1">
    <citation type="submission" date="2013-04" db="EMBL/GenBank/DDBJ databases">
        <title>The Genome Sequence of Enterorhabdus caecimuris B7.</title>
        <authorList>
            <consortium name="The Broad Institute Genomics Platform"/>
            <consortium name="The Broad Institute Genome Sequencing Center for Infectious Disease"/>
            <person name="Earl A."/>
            <person name="Xavier R."/>
            <person name="Elson C."/>
            <person name="Duck W."/>
            <person name="Walker B."/>
            <person name="Young S."/>
            <person name="Zeng Q."/>
            <person name="Gargeya S."/>
            <person name="Fitzgerald M."/>
            <person name="Haas B."/>
            <person name="Abouelleil A."/>
            <person name="Allen A.W."/>
            <person name="Alvarado L."/>
            <person name="Arachchi H.M."/>
            <person name="Berlin A.M."/>
            <person name="Chapman S.B."/>
            <person name="Gainer-Dewar J."/>
            <person name="Goldberg J."/>
            <person name="Griggs A."/>
            <person name="Gujja S."/>
            <person name="Hansen M."/>
            <person name="Howarth C."/>
            <person name="Imamovic A."/>
            <person name="Ireland A."/>
            <person name="Larimer J."/>
            <person name="McCowan C."/>
            <person name="Murphy C."/>
            <person name="Pearson M."/>
            <person name="Poon T.W."/>
            <person name="Priest M."/>
            <person name="Roberts A."/>
            <person name="Saif S."/>
            <person name="Shea T."/>
            <person name="Sisk P."/>
            <person name="Sykes S."/>
            <person name="Wortman J."/>
            <person name="Nusbaum C."/>
            <person name="Birren B."/>
        </authorList>
    </citation>
    <scope>NUCLEOTIDE SEQUENCE [LARGE SCALE GENOMIC DNA]</scope>
    <source>
        <strain evidence="6 7">B7</strain>
    </source>
</reference>
<feature type="transmembrane region" description="Helical" evidence="4">
    <location>
        <begin position="42"/>
        <end position="63"/>
    </location>
</feature>
<feature type="transmembrane region" description="Helical" evidence="4">
    <location>
        <begin position="605"/>
        <end position="632"/>
    </location>
</feature>
<keyword evidence="3" id="KW-0804">Transcription</keyword>
<dbReference type="STRING" id="1235794.C811_01101"/>
<evidence type="ECO:0000256" key="4">
    <source>
        <dbReference type="SAM" id="Phobius"/>
    </source>
</evidence>
<dbReference type="PROSITE" id="PS50043">
    <property type="entry name" value="HTH_LUXR_2"/>
    <property type="match status" value="1"/>
</dbReference>
<dbReference type="Proteomes" id="UP000014204">
    <property type="component" value="Unassembled WGS sequence"/>
</dbReference>
<keyword evidence="7" id="KW-1185">Reference proteome</keyword>
<evidence type="ECO:0000313" key="6">
    <source>
        <dbReference type="EMBL" id="EOS50687.1"/>
    </source>
</evidence>
<organism evidence="6 7">
    <name type="scientific">Adlercreutzia caecimuris B7</name>
    <dbReference type="NCBI Taxonomy" id="1235794"/>
    <lineage>
        <taxon>Bacteria</taxon>
        <taxon>Bacillati</taxon>
        <taxon>Actinomycetota</taxon>
        <taxon>Coriobacteriia</taxon>
        <taxon>Eggerthellales</taxon>
        <taxon>Eggerthellaceae</taxon>
        <taxon>Adlercreutzia</taxon>
    </lineage>
</organism>
<dbReference type="Pfam" id="PF00196">
    <property type="entry name" value="GerE"/>
    <property type="match status" value="1"/>
</dbReference>
<keyword evidence="4" id="KW-0812">Transmembrane</keyword>
<dbReference type="PATRIC" id="fig|1235794.3.peg.1079"/>
<feature type="transmembrane region" description="Helical" evidence="4">
    <location>
        <begin position="292"/>
        <end position="309"/>
    </location>
</feature>
<feature type="domain" description="HTH luxR-type" evidence="5">
    <location>
        <begin position="386"/>
        <end position="451"/>
    </location>
</feature>
<evidence type="ECO:0000259" key="5">
    <source>
        <dbReference type="PROSITE" id="PS50043"/>
    </source>
</evidence>